<proteinExistence type="predicted"/>
<evidence type="ECO:0000256" key="2">
    <source>
        <dbReference type="SAM" id="SignalP"/>
    </source>
</evidence>
<gene>
    <name evidence="6" type="ORF">L1049_008827</name>
</gene>
<name>A0AAP0S7E9_LIQFO</name>
<feature type="chain" id="PRO_5042820746" description="Transposase" evidence="2">
    <location>
        <begin position="20"/>
        <end position="1451"/>
    </location>
</feature>
<evidence type="ECO:0000256" key="1">
    <source>
        <dbReference type="SAM" id="MobiDB-lite"/>
    </source>
</evidence>
<feature type="domain" description="DUF4216" evidence="3">
    <location>
        <begin position="991"/>
        <end position="1064"/>
    </location>
</feature>
<accession>A0AAP0S7E9</accession>
<dbReference type="Pfam" id="PF02992">
    <property type="entry name" value="Transposase_21"/>
    <property type="match status" value="1"/>
</dbReference>
<evidence type="ECO:0000259" key="5">
    <source>
        <dbReference type="Pfam" id="PF13963"/>
    </source>
</evidence>
<dbReference type="Pfam" id="PF13960">
    <property type="entry name" value="DUF4218"/>
    <property type="match status" value="1"/>
</dbReference>
<dbReference type="PANTHER" id="PTHR10775">
    <property type="entry name" value="OS08G0208400 PROTEIN"/>
    <property type="match status" value="1"/>
</dbReference>
<feature type="signal peptide" evidence="2">
    <location>
        <begin position="1"/>
        <end position="19"/>
    </location>
</feature>
<evidence type="ECO:0008006" key="8">
    <source>
        <dbReference type="Google" id="ProtNLM"/>
    </source>
</evidence>
<feature type="compositionally biased region" description="Basic and acidic residues" evidence="1">
    <location>
        <begin position="1432"/>
        <end position="1445"/>
    </location>
</feature>
<reference evidence="6 7" key="1">
    <citation type="journal article" date="2024" name="Plant J.">
        <title>Genome sequences and population genomics reveal climatic adaptation and genomic divergence between two closely related sweetgum species.</title>
        <authorList>
            <person name="Xu W.Q."/>
            <person name="Ren C.Q."/>
            <person name="Zhang X.Y."/>
            <person name="Comes H.P."/>
            <person name="Liu X.H."/>
            <person name="Li Y.G."/>
            <person name="Kettle C.J."/>
            <person name="Jalonen R."/>
            <person name="Gaisberger H."/>
            <person name="Ma Y.Z."/>
            <person name="Qiu Y.X."/>
        </authorList>
    </citation>
    <scope>NUCLEOTIDE SEQUENCE [LARGE SCALE GENOMIC DNA]</scope>
    <source>
        <strain evidence="6">Hangzhou</strain>
    </source>
</reference>
<dbReference type="Pfam" id="PF13963">
    <property type="entry name" value="Transpos_assoc"/>
    <property type="match status" value="1"/>
</dbReference>
<comment type="caution">
    <text evidence="6">The sequence shown here is derived from an EMBL/GenBank/DDBJ whole genome shotgun (WGS) entry which is preliminary data.</text>
</comment>
<feature type="region of interest" description="Disordered" evidence="1">
    <location>
        <begin position="129"/>
        <end position="149"/>
    </location>
</feature>
<dbReference type="InterPro" id="IPR004242">
    <property type="entry name" value="Transposase_21"/>
</dbReference>
<organism evidence="6 7">
    <name type="scientific">Liquidambar formosana</name>
    <name type="common">Formosan gum</name>
    <dbReference type="NCBI Taxonomy" id="63359"/>
    <lineage>
        <taxon>Eukaryota</taxon>
        <taxon>Viridiplantae</taxon>
        <taxon>Streptophyta</taxon>
        <taxon>Embryophyta</taxon>
        <taxon>Tracheophyta</taxon>
        <taxon>Spermatophyta</taxon>
        <taxon>Magnoliopsida</taxon>
        <taxon>eudicotyledons</taxon>
        <taxon>Gunneridae</taxon>
        <taxon>Pentapetalae</taxon>
        <taxon>Saxifragales</taxon>
        <taxon>Altingiaceae</taxon>
        <taxon>Liquidambar</taxon>
    </lineage>
</organism>
<evidence type="ECO:0000313" key="7">
    <source>
        <dbReference type="Proteomes" id="UP001415857"/>
    </source>
</evidence>
<dbReference type="InterPro" id="IPR025312">
    <property type="entry name" value="DUF4216"/>
</dbReference>
<dbReference type="InterPro" id="IPR029480">
    <property type="entry name" value="Transpos_assoc"/>
</dbReference>
<dbReference type="PANTHER" id="PTHR10775:SF177">
    <property type="entry name" value="TNP2, PARTIAL"/>
    <property type="match status" value="1"/>
</dbReference>
<evidence type="ECO:0000313" key="6">
    <source>
        <dbReference type="EMBL" id="KAK9290654.1"/>
    </source>
</evidence>
<dbReference type="InterPro" id="IPR025452">
    <property type="entry name" value="DUF4218"/>
</dbReference>
<evidence type="ECO:0000259" key="4">
    <source>
        <dbReference type="Pfam" id="PF13960"/>
    </source>
</evidence>
<dbReference type="Proteomes" id="UP001415857">
    <property type="component" value="Unassembled WGS sequence"/>
</dbReference>
<keyword evidence="2" id="KW-0732">Signal</keyword>
<sequence>MAVDYLCFLLLPVIELILDCEIKICDVYRLFPKKATTLAFDILNSLLRDIDMDRSWMEIKDRRRPEYINGVKQFIEFAYSNLEPEEKIRCPCLNCNNVYLRTQDDVRADLYIHGIVKGYTKWVFHGEQYSDDDDDDDDEEEEEEELDEDDYDDMQEMIHDHYTAATVNAWNREDSNDNGNAVPEWEANKFMRLLKDAEQKLYPSCENVSKLSFIVKLLHLKILNRWSSKSFTMVLDLFKETLPDGDTLPNSYYEAKKIIRDLGLDYERIHACKNDCVLFWKEYENVEEWPKCKEPRYKSNDGGKRKKIPQKILHYFPLKSRLQRLFISKKTASDMRWHKDKRIDDGVLRHPADAEAWKEFDNMHSSFAQDPRNVRLGLASDGFNPFSNMSTCHSTWPVILVPYNLPPWKCMKDPFFIMSLLIPGPKSPGNDIDVYLRPLIDELKELWEDGVKTYDASTGTNFQLHAAVMWTINDFPAYGNLSGWSTHGYLACPNCNEDKSSTWLANGQKICFWGHRRFLPINHIWRQQKSSFNGQKELREAPKFLSGDDVLEQLSRIRPVSFGKGQPKKRKRPEELNWSKHSIFFELPYWRTLKLRHNLDVMHVEKNVCDNILRTLMNDSKTKDNDEARVDLKAMGIRQELHLIPNGNSYKKPAACYMLSMDEKRDFCKLLDSVKFPDSYASNISRCVNTKECRITGMKSHDCHIFLQRLLPLAIRGLLRDDVCDALIELSHFFKELCSRTLTKDVLKRLESQIALTLCKLEKIYPPAFFDVMVHLPIHLAQEAILGGPVQYRWMYPIERYLRTLKCYVSNKAFPEGSIAEGYVATECLMFCSLYLHGIETKFNRVERNYDANYRQMHQGLSLFSHNCRPLGEGKYKYIDGRDWEQACIYVLKNCDEVLPFLTYVNYPSVLNARVTQMYNQGNIRVNKNLLDLARGPDRRVTQYTGCIINGLRFHTKDHEAYRKTQNSGVVVKGDDETGNKDYYGVLIEIIQLDYLGDNNIFLFKCDWRDVSCEGRGIQTDKHNYTSVNVTKTWNTNEPFVLASQAEQVFYVNDSKLGNNWQVVVKTQARDLYDVPEHKDDGPIGDDEPYQQNESYSVAGTLDVSDDDFVALQRDDIPPIPVDPNLVMRQEREVDTFINYDSEEDSTLFDFDSEGEQMNIDDDSETDSLIRGGAPVGQPPQIEQPIVAIRNTGSCNPNKKKRGRTRNIAFAKKRKAGVKVPVDIPPLLMRAVGNNAQALITELGVIVRNRAPLQCTKWSAIPDNDKKTMWQEAKDKFAFSEDPHIQIAIYEQLNRQYRNYRHRLHKNHYLKFETDYMRLRNRPPDVTASDWEHLVMYFGFDEFKRDSETGKEPSRTDMWLTTRFSSKKKAWVDPRSQEVYELRRLESEEGDAPMTEDDRFEAVLGPERSAYIRGRGAGPKQTTFKAQKRMHAQLEKENEEMRRQTGEANAW</sequence>
<protein>
    <recommendedName>
        <fullName evidence="8">Transposase</fullName>
    </recommendedName>
</protein>
<keyword evidence="7" id="KW-1185">Reference proteome</keyword>
<dbReference type="EMBL" id="JBBPBK010000002">
    <property type="protein sequence ID" value="KAK9290654.1"/>
    <property type="molecule type" value="Genomic_DNA"/>
</dbReference>
<evidence type="ECO:0000259" key="3">
    <source>
        <dbReference type="Pfam" id="PF13952"/>
    </source>
</evidence>
<feature type="region of interest" description="Disordered" evidence="1">
    <location>
        <begin position="1430"/>
        <end position="1451"/>
    </location>
</feature>
<dbReference type="Pfam" id="PF13952">
    <property type="entry name" value="DUF4216"/>
    <property type="match status" value="1"/>
</dbReference>
<feature type="domain" description="DUF4218" evidence="4">
    <location>
        <begin position="737"/>
        <end position="849"/>
    </location>
</feature>
<feature type="domain" description="Transposase-associated" evidence="5">
    <location>
        <begin position="54"/>
        <end position="127"/>
    </location>
</feature>